<keyword evidence="3" id="KW-1185">Reference proteome</keyword>
<evidence type="ECO:0000313" key="2">
    <source>
        <dbReference type="EMBL" id="KAF4453003.1"/>
    </source>
</evidence>
<feature type="region of interest" description="Disordered" evidence="1">
    <location>
        <begin position="1"/>
        <end position="26"/>
    </location>
</feature>
<gene>
    <name evidence="2" type="ORF">F53441_4234</name>
</gene>
<proteinExistence type="predicted"/>
<name>A0A8H4P0W7_9HYPO</name>
<organism evidence="2 3">
    <name type="scientific">Fusarium austroafricanum</name>
    <dbReference type="NCBI Taxonomy" id="2364996"/>
    <lineage>
        <taxon>Eukaryota</taxon>
        <taxon>Fungi</taxon>
        <taxon>Dikarya</taxon>
        <taxon>Ascomycota</taxon>
        <taxon>Pezizomycotina</taxon>
        <taxon>Sordariomycetes</taxon>
        <taxon>Hypocreomycetidae</taxon>
        <taxon>Hypocreales</taxon>
        <taxon>Nectriaceae</taxon>
        <taxon>Fusarium</taxon>
        <taxon>Fusarium concolor species complex</taxon>
    </lineage>
</organism>
<reference evidence="2" key="1">
    <citation type="submission" date="2020-01" db="EMBL/GenBank/DDBJ databases">
        <title>Identification and distribution of gene clusters putatively required for synthesis of sphingolipid metabolism inhibitors in phylogenetically diverse species of the filamentous fungus Fusarium.</title>
        <authorList>
            <person name="Kim H.-S."/>
            <person name="Busman M."/>
            <person name="Brown D.W."/>
            <person name="Divon H."/>
            <person name="Uhlig S."/>
            <person name="Proctor R.H."/>
        </authorList>
    </citation>
    <scope>NUCLEOTIDE SEQUENCE</scope>
    <source>
        <strain evidence="2">NRRL 53441</strain>
    </source>
</reference>
<evidence type="ECO:0000313" key="3">
    <source>
        <dbReference type="Proteomes" id="UP000605986"/>
    </source>
</evidence>
<evidence type="ECO:0000256" key="1">
    <source>
        <dbReference type="SAM" id="MobiDB-lite"/>
    </source>
</evidence>
<comment type="caution">
    <text evidence="2">The sequence shown here is derived from an EMBL/GenBank/DDBJ whole genome shotgun (WGS) entry which is preliminary data.</text>
</comment>
<dbReference type="AlphaFoldDB" id="A0A8H4P0W7"/>
<sequence length="146" mass="16566">MNNGNGDTGHGPSNPYKKKDYEQENSQLKQQLYGSQVWLKQTLEELDRRNEVEGRLRRTIELLKEALNINDSETCLTTSHGESPRAFPGLVVTQASSGLGAYDAAISGTEASWDSLRRWMGDDGIWHQMKEMHLEGPMTFHIIFRD</sequence>
<accession>A0A8H4P0W7</accession>
<dbReference type="EMBL" id="JAADJG010000165">
    <property type="protein sequence ID" value="KAF4453003.1"/>
    <property type="molecule type" value="Genomic_DNA"/>
</dbReference>
<dbReference type="Proteomes" id="UP000605986">
    <property type="component" value="Unassembled WGS sequence"/>
</dbReference>
<protein>
    <submittedName>
        <fullName evidence="2">Uncharacterized protein</fullName>
    </submittedName>
</protein>